<keyword evidence="15" id="KW-1185">Reference proteome</keyword>
<dbReference type="InterPro" id="IPR000891">
    <property type="entry name" value="PYR_CT"/>
</dbReference>
<comment type="cofactor">
    <cofactor evidence="11">
        <name>Mn(2+)</name>
        <dbReference type="ChEBI" id="CHEBI:29035"/>
    </cofactor>
</comment>
<organism evidence="14 15">
    <name type="scientific">Roseovarius ramblicola</name>
    <dbReference type="NCBI Taxonomy" id="2022336"/>
    <lineage>
        <taxon>Bacteria</taxon>
        <taxon>Pseudomonadati</taxon>
        <taxon>Pseudomonadota</taxon>
        <taxon>Alphaproteobacteria</taxon>
        <taxon>Rhodobacterales</taxon>
        <taxon>Roseobacteraceae</taxon>
        <taxon>Roseovarius</taxon>
    </lineage>
</organism>
<keyword evidence="5 11" id="KW-0432">Leucine biosynthesis</keyword>
<evidence type="ECO:0000256" key="4">
    <source>
        <dbReference type="ARBA" id="ARBA00018198"/>
    </source>
</evidence>
<dbReference type="InterPro" id="IPR013709">
    <property type="entry name" value="2-isopropylmalate_synth_dimer"/>
</dbReference>
<dbReference type="PROSITE" id="PS50991">
    <property type="entry name" value="PYR_CT"/>
    <property type="match status" value="1"/>
</dbReference>
<evidence type="ECO:0000256" key="9">
    <source>
        <dbReference type="ARBA" id="ARBA00023211"/>
    </source>
</evidence>
<dbReference type="NCBIfam" id="TIGR00973">
    <property type="entry name" value="leuA_bact"/>
    <property type="match status" value="1"/>
</dbReference>
<dbReference type="Gene3D" id="1.10.238.260">
    <property type="match status" value="1"/>
</dbReference>
<dbReference type="Gene3D" id="3.20.20.70">
    <property type="entry name" value="Aldolase class I"/>
    <property type="match status" value="1"/>
</dbReference>
<feature type="binding site" evidence="11">
    <location>
        <position position="225"/>
    </location>
    <ligand>
        <name>Mn(2+)</name>
        <dbReference type="ChEBI" id="CHEBI:29035"/>
    </ligand>
</feature>
<dbReference type="PROSITE" id="PS00815">
    <property type="entry name" value="AIPM_HOMOCIT_SYNTH_1"/>
    <property type="match status" value="1"/>
</dbReference>
<comment type="function">
    <text evidence="11">Catalyzes the condensation of the acetyl group of acetyl-CoA with 3-methyl-2-oxobutanoate (2-ketoisovalerate) to form 3-carboxy-3-hydroxy-4-methylpentanoate (2-isopropylmalate).</text>
</comment>
<dbReference type="InterPro" id="IPR013785">
    <property type="entry name" value="Aldolase_TIM"/>
</dbReference>
<dbReference type="SMART" id="SM00917">
    <property type="entry name" value="LeuA_dimer"/>
    <property type="match status" value="1"/>
</dbReference>
<feature type="region of interest" description="Disordered" evidence="12">
    <location>
        <begin position="1"/>
        <end position="22"/>
    </location>
</feature>
<evidence type="ECO:0000256" key="2">
    <source>
        <dbReference type="ARBA" id="ARBA00009396"/>
    </source>
</evidence>
<evidence type="ECO:0000259" key="13">
    <source>
        <dbReference type="PROSITE" id="PS50991"/>
    </source>
</evidence>
<comment type="catalytic activity">
    <reaction evidence="11">
        <text>3-methyl-2-oxobutanoate + acetyl-CoA + H2O = (2S)-2-isopropylmalate + CoA + H(+)</text>
        <dbReference type="Rhea" id="RHEA:21524"/>
        <dbReference type="ChEBI" id="CHEBI:1178"/>
        <dbReference type="ChEBI" id="CHEBI:11851"/>
        <dbReference type="ChEBI" id="CHEBI:15377"/>
        <dbReference type="ChEBI" id="CHEBI:15378"/>
        <dbReference type="ChEBI" id="CHEBI:57287"/>
        <dbReference type="ChEBI" id="CHEBI:57288"/>
        <dbReference type="EC" id="2.3.3.13"/>
    </reaction>
</comment>
<keyword evidence="7 11" id="KW-0808">Transferase</keyword>
<evidence type="ECO:0000256" key="5">
    <source>
        <dbReference type="ARBA" id="ARBA00022430"/>
    </source>
</evidence>
<dbReference type="Pfam" id="PF08502">
    <property type="entry name" value="LeuA_dimer"/>
    <property type="match status" value="1"/>
</dbReference>
<comment type="similarity">
    <text evidence="2 11">Belongs to the alpha-IPM synthase/homocitrate synthase family. LeuA type 1 subfamily.</text>
</comment>
<evidence type="ECO:0000256" key="7">
    <source>
        <dbReference type="ARBA" id="ARBA00022679"/>
    </source>
</evidence>
<dbReference type="InterPro" id="IPR036230">
    <property type="entry name" value="LeuA_allosteric_dom_sf"/>
</dbReference>
<comment type="caution">
    <text evidence="14">The sequence shown here is derived from an EMBL/GenBank/DDBJ whole genome shotgun (WGS) entry which is preliminary data.</text>
</comment>
<dbReference type="InterPro" id="IPR002034">
    <property type="entry name" value="AIPM/Hcit_synth_CS"/>
</dbReference>
<dbReference type="SUPFAM" id="SSF51569">
    <property type="entry name" value="Aldolase"/>
    <property type="match status" value="1"/>
</dbReference>
<keyword evidence="9 11" id="KW-0464">Manganese</keyword>
<reference evidence="14 15" key="1">
    <citation type="submission" date="2024-09" db="EMBL/GenBank/DDBJ databases">
        <authorList>
            <person name="Sun Q."/>
            <person name="Mori K."/>
        </authorList>
    </citation>
    <scope>NUCLEOTIDE SEQUENCE [LARGE SCALE GENOMIC DNA]</scope>
    <source>
        <strain evidence="14 15">CECT 9424</strain>
    </source>
</reference>
<proteinExistence type="inferred from homology"/>
<gene>
    <name evidence="11" type="primary">leuA</name>
    <name evidence="14" type="ORF">ACFFU4_08170</name>
</gene>
<keyword evidence="11" id="KW-0963">Cytoplasm</keyword>
<dbReference type="Pfam" id="PF00682">
    <property type="entry name" value="HMGL-like"/>
    <property type="match status" value="1"/>
</dbReference>
<keyword evidence="14" id="KW-0012">Acyltransferase</keyword>
<dbReference type="GO" id="GO:0003852">
    <property type="term" value="F:2-isopropylmalate synthase activity"/>
    <property type="evidence" value="ECO:0007669"/>
    <property type="project" value="UniProtKB-EC"/>
</dbReference>
<protein>
    <recommendedName>
        <fullName evidence="4 11">2-isopropylmalate synthase</fullName>
        <ecNumber evidence="3 11">2.3.3.13</ecNumber>
    </recommendedName>
    <alternativeName>
        <fullName evidence="11">Alpha-IPM synthase</fullName>
    </alternativeName>
    <alternativeName>
        <fullName evidence="11">Alpha-isopropylmalate synthase</fullName>
    </alternativeName>
</protein>
<comment type="pathway">
    <text evidence="1 11">Amino-acid biosynthesis; L-leucine biosynthesis; L-leucine from 3-methyl-2-oxobutanoate: step 1/4.</text>
</comment>
<evidence type="ECO:0000256" key="6">
    <source>
        <dbReference type="ARBA" id="ARBA00022605"/>
    </source>
</evidence>
<comment type="subunit">
    <text evidence="11">Homodimer.</text>
</comment>
<dbReference type="RefSeq" id="WP_377068917.1">
    <property type="nucleotide sequence ID" value="NZ_JBHMEC010000012.1"/>
</dbReference>
<dbReference type="PROSITE" id="PS00816">
    <property type="entry name" value="AIPM_HOMOCIT_SYNTH_2"/>
    <property type="match status" value="1"/>
</dbReference>
<dbReference type="PANTHER" id="PTHR10277:SF9">
    <property type="entry name" value="2-ISOPROPYLMALATE SYNTHASE 1, CHLOROPLASTIC-RELATED"/>
    <property type="match status" value="1"/>
</dbReference>
<dbReference type="EMBL" id="JBHMEC010000012">
    <property type="protein sequence ID" value="MFB9149720.1"/>
    <property type="molecule type" value="Genomic_DNA"/>
</dbReference>
<dbReference type="NCBIfam" id="NF002087">
    <property type="entry name" value="PRK00915.1-4"/>
    <property type="match status" value="1"/>
</dbReference>
<evidence type="ECO:0000256" key="1">
    <source>
        <dbReference type="ARBA" id="ARBA00004689"/>
    </source>
</evidence>
<dbReference type="Proteomes" id="UP001589670">
    <property type="component" value="Unassembled WGS sequence"/>
</dbReference>
<evidence type="ECO:0000256" key="11">
    <source>
        <dbReference type="HAMAP-Rule" id="MF_01025"/>
    </source>
</evidence>
<feature type="region of interest" description="Regulatory domain" evidence="11">
    <location>
        <begin position="412"/>
        <end position="539"/>
    </location>
</feature>
<evidence type="ECO:0000256" key="8">
    <source>
        <dbReference type="ARBA" id="ARBA00022723"/>
    </source>
</evidence>
<dbReference type="SUPFAM" id="SSF110921">
    <property type="entry name" value="2-isopropylmalate synthase LeuA, allosteric (dimerisation) domain"/>
    <property type="match status" value="1"/>
</dbReference>
<evidence type="ECO:0000256" key="10">
    <source>
        <dbReference type="ARBA" id="ARBA00023304"/>
    </source>
</evidence>
<dbReference type="InterPro" id="IPR005671">
    <property type="entry name" value="LeuA_bact_synth"/>
</dbReference>
<keyword evidence="6 11" id="KW-0028">Amino-acid biosynthesis</keyword>
<dbReference type="Pfam" id="PF22617">
    <property type="entry name" value="HCS_D2"/>
    <property type="match status" value="1"/>
</dbReference>
<keyword evidence="8 11" id="KW-0479">Metal-binding</keyword>
<feature type="binding site" evidence="11">
    <location>
        <position position="259"/>
    </location>
    <ligand>
        <name>Mn(2+)</name>
        <dbReference type="ChEBI" id="CHEBI:29035"/>
    </ligand>
</feature>
<feature type="domain" description="Pyruvate carboxyltransferase" evidence="13">
    <location>
        <begin position="27"/>
        <end position="288"/>
    </location>
</feature>
<dbReference type="InterPro" id="IPR054691">
    <property type="entry name" value="LeuA/HCS_post-cat"/>
</dbReference>
<name>A0ABV5I1B6_9RHOB</name>
<feature type="binding site" evidence="11">
    <location>
        <position position="36"/>
    </location>
    <ligand>
        <name>Mn(2+)</name>
        <dbReference type="ChEBI" id="CHEBI:29035"/>
    </ligand>
</feature>
<accession>A0ABV5I1B6</accession>
<evidence type="ECO:0000313" key="15">
    <source>
        <dbReference type="Proteomes" id="UP001589670"/>
    </source>
</evidence>
<evidence type="ECO:0000313" key="14">
    <source>
        <dbReference type="EMBL" id="MFB9149720.1"/>
    </source>
</evidence>
<keyword evidence="10 11" id="KW-0100">Branched-chain amino acid biosynthesis</keyword>
<evidence type="ECO:0000256" key="12">
    <source>
        <dbReference type="SAM" id="MobiDB-lite"/>
    </source>
</evidence>
<dbReference type="EC" id="2.3.3.13" evidence="3 11"/>
<evidence type="ECO:0000256" key="3">
    <source>
        <dbReference type="ARBA" id="ARBA00012973"/>
    </source>
</evidence>
<dbReference type="InterPro" id="IPR050073">
    <property type="entry name" value="2-IPM_HCS-like"/>
</dbReference>
<dbReference type="HAMAP" id="MF_01025">
    <property type="entry name" value="LeuA_type1"/>
    <property type="match status" value="1"/>
</dbReference>
<sequence>MTDTHKDRVSPEANKDRVSPEANKDRVVIFDTTLRDGEQSPGATMTHAEKLEIAGLLDEMGVDIIEAGFPVASEGDFRAVSEIAQQSKTATICGLARANLKDIDRCWDAVKHARSPRIHTFIGTSPLHRAIPNLDMDQMAERIHETVTHARNLCDNVQWSPMDATRTEWDYLKRVVEIAIKAGATTINIPDTVGYTAPVESTDLIRRLIAEVPGADEVVFATHCHNDLGMATANALAAVAGGARQIECTINGLGERAGNTALEEVVMALRVRGDIMPYDTGIDTRKIMHISRRVAAVSGFSVQPNKAIVGKNAFAHESGIHQDGMLKNAETFEIMRPEDVGLAATNIVMGKHSGRAALRAKLHDLGYDLADNQLGDIFVRFKELADRKKEVYDEDLIALVNAGLDDESDRLQIKHLQVICGTDGPQKATLTMVIDGREVSTEATGDGPVDATFNAVKALFPHDARLQLYQVAAVTEGTDAQATVSVRMEEEGRIVTGQSADTDTVVASAKAYVHALNRLLVRREKTGGDTPEVSYKDVS</sequence>
<feature type="binding site" evidence="11">
    <location>
        <position position="223"/>
    </location>
    <ligand>
        <name>Mn(2+)</name>
        <dbReference type="ChEBI" id="CHEBI:29035"/>
    </ligand>
</feature>
<dbReference type="PANTHER" id="PTHR10277">
    <property type="entry name" value="HOMOCITRATE SYNTHASE-RELATED"/>
    <property type="match status" value="1"/>
</dbReference>
<dbReference type="Gene3D" id="3.30.160.270">
    <property type="match status" value="1"/>
</dbReference>
<dbReference type="NCBIfam" id="NF002086">
    <property type="entry name" value="PRK00915.1-3"/>
    <property type="match status" value="1"/>
</dbReference>
<dbReference type="CDD" id="cd07940">
    <property type="entry name" value="DRE_TIM_IPMS"/>
    <property type="match status" value="1"/>
</dbReference>